<evidence type="ECO:0000313" key="3">
    <source>
        <dbReference type="RefSeq" id="XP_022632042.1"/>
    </source>
</evidence>
<organism evidence="2 3">
    <name type="scientific">Vigna radiata var. radiata</name>
    <name type="common">Mung bean</name>
    <name type="synonym">Phaseolus aureus</name>
    <dbReference type="NCBI Taxonomy" id="3916"/>
    <lineage>
        <taxon>Eukaryota</taxon>
        <taxon>Viridiplantae</taxon>
        <taxon>Streptophyta</taxon>
        <taxon>Embryophyta</taxon>
        <taxon>Tracheophyta</taxon>
        <taxon>Spermatophyta</taxon>
        <taxon>Magnoliopsida</taxon>
        <taxon>eudicotyledons</taxon>
        <taxon>Gunneridae</taxon>
        <taxon>Pentapetalae</taxon>
        <taxon>rosids</taxon>
        <taxon>fabids</taxon>
        <taxon>Fabales</taxon>
        <taxon>Fabaceae</taxon>
        <taxon>Papilionoideae</taxon>
        <taxon>50 kb inversion clade</taxon>
        <taxon>NPAAA clade</taxon>
        <taxon>indigoferoid/millettioid clade</taxon>
        <taxon>Phaseoleae</taxon>
        <taxon>Vigna</taxon>
    </lineage>
</organism>
<feature type="domain" description="Putative plant transposon protein" evidence="1">
    <location>
        <begin position="66"/>
        <end position="175"/>
    </location>
</feature>
<evidence type="ECO:0000259" key="1">
    <source>
        <dbReference type="Pfam" id="PF20167"/>
    </source>
</evidence>
<accession>A0A3Q0EP95</accession>
<dbReference type="Proteomes" id="UP000087766">
    <property type="component" value="Unplaced"/>
</dbReference>
<keyword evidence="2" id="KW-1185">Reference proteome</keyword>
<reference evidence="3" key="1">
    <citation type="submission" date="2025-08" db="UniProtKB">
        <authorList>
            <consortium name="RefSeq"/>
        </authorList>
    </citation>
    <scope>IDENTIFICATION</scope>
    <source>
        <tissue evidence="3">Leaf</tissue>
    </source>
</reference>
<dbReference type="GeneID" id="111240734"/>
<protein>
    <submittedName>
        <fullName evidence="3">Uncharacterized protein LOC111240734</fullName>
    </submittedName>
</protein>
<name>A0A3Q0EP95_VIGRR</name>
<dbReference type="RefSeq" id="XP_022632042.1">
    <property type="nucleotide sequence ID" value="XM_022776321.1"/>
</dbReference>
<sequence length="185" mass="21918">MTSSSGKRIKIIGSKRSEPERFYSNRFLSRRHEQHHPIVQERRLLMERKEGWIPDLTPQFGEEMESRNWEKLATYHAPANIGVVKDFYTNAKPLEDSHTQDYMSYTRGKIIRYDPKSINRFLNIEWTGVQCQYSLNVQKGTDFDDIESVLCVPKWHFHRNQSGATIHIKRAYLTPPIGGRWPRRR</sequence>
<dbReference type="OrthoDB" id="1435214at2759"/>
<dbReference type="Pfam" id="PF20167">
    <property type="entry name" value="Transposase_32"/>
    <property type="match status" value="1"/>
</dbReference>
<evidence type="ECO:0000313" key="2">
    <source>
        <dbReference type="Proteomes" id="UP000087766"/>
    </source>
</evidence>
<dbReference type="AlphaFoldDB" id="A0A3Q0EP95"/>
<gene>
    <name evidence="3" type="primary">LOC111240734</name>
</gene>
<dbReference type="InterPro" id="IPR046796">
    <property type="entry name" value="Transposase_32_dom"/>
</dbReference>
<proteinExistence type="predicted"/>
<dbReference type="KEGG" id="vra:111240734"/>